<dbReference type="GO" id="GO:0008773">
    <property type="term" value="F:[protein-PII] uridylyltransferase activity"/>
    <property type="evidence" value="ECO:0007669"/>
    <property type="project" value="UniProtKB-UniRule"/>
</dbReference>
<evidence type="ECO:0000259" key="8">
    <source>
        <dbReference type="PROSITE" id="PS51671"/>
    </source>
</evidence>
<evidence type="ECO:0000313" key="10">
    <source>
        <dbReference type="EMBL" id="TCJ17961.1"/>
    </source>
</evidence>
<evidence type="ECO:0000256" key="5">
    <source>
        <dbReference type="ARBA" id="ARBA00022842"/>
    </source>
</evidence>
<dbReference type="InterPro" id="IPR010043">
    <property type="entry name" value="UTase/UR"/>
</dbReference>
<dbReference type="InterPro" id="IPR043519">
    <property type="entry name" value="NT_sf"/>
</dbReference>
<dbReference type="InterPro" id="IPR002912">
    <property type="entry name" value="ACT_dom"/>
</dbReference>
<comment type="function">
    <text evidence="7">Modifies, by uridylylation and deuridylylation, the PII regulatory proteins (GlnB and homologs), in response to the nitrogen status of the cell that GlnD senses through the glutamine level. Under low glutamine levels, catalyzes the conversion of the PII proteins and UTP to PII-UMP and PPi, while under higher glutamine levels, GlnD hydrolyzes PII-UMP to PII and UMP (deuridylylation). Thus, controls uridylylation state and activity of the PII proteins, and plays an important role in the regulation of nitrogen metabolism.</text>
</comment>
<comment type="activity regulation">
    <text evidence="7">Uridylyltransferase (UTase) activity is inhibited by glutamine, while glutamine activates uridylyl-removing (UR) activity.</text>
</comment>
<dbReference type="EC" id="2.7.7.59" evidence="7"/>
<dbReference type="AlphaFoldDB" id="A0A4R1BKN6"/>
<dbReference type="SUPFAM" id="SSF81593">
    <property type="entry name" value="Nucleotidyltransferase substrate binding subunit/domain"/>
    <property type="match status" value="1"/>
</dbReference>
<sequence>MVDFSVVAQWRQQYGADRQRLIDDYLARRRARPLLRGLSRAADRLLQEVWQAHDLPAATALVAVGGYGRDELYPHSDVDLLILLDDDLPAAEEARFEPLIGLLWDLGLHVGHSVRRVSECLDEAAGDITIQTNLLDSRLLAGNRTVYRRFRREFDVHLEPHAFFKAKRLEQRNRHGRFADRALLLEPNLKESPGGLRDVQTAGWVCQAVGLPADFPGLARVGLMSAGEARQVVAQLSFLSHLRIRLHLAANRREDRLLFEFQERLAAEMGYHAHPGRRASEHLMQRYFRAARHLSLINEFVLGCVRERLQPDSRTAPLPDHPDFAIRDNRIDLVDPELFSRRPSAMLDAFLVLQQHPDLSGFTPTTLRALRRGRKLVDAAFRRDPENRTRFITLFRQTHGLTLALRLMHRLGILGRYLPAFGRITGQMQHDLYHIHPVDEHTLMVLRNLRRMAMPEYDHELPFAHRVMREFGQRDRLYLAALFHDIAKGRGGDHSRLGMADARRFCRAHGLSKQEAEEVAWLVGEHLTLSDTAQKQDLANPEVIAEFTRHCATLDRLTGLFLLTVADIRGTNPAIWNSWKEKLIRELYLASRRLLEGHAPHTDLVEQRKEEALATMRLYGYSDGAEKKLWQQLDDIYFLRHEAQEIAWHTRRLLPLLGRQDIIVRARLAPIGEGVEVLVHAPDEEALFSRICGFFAGMRYSVLQARIHTTRDGRALDTFLVMDEQSRVAYRDILSYIEFELTETLKARAPLADIAPGRLPRQLKAFPIRPEAMLSAGVDPNAWLLTVKAGDRPGLLYDIARLLGRHRVVVRTARINTMGQRVEDVFVVTGDRLVQPEARLAIERDLIDALA</sequence>
<dbReference type="GO" id="GO:0008081">
    <property type="term" value="F:phosphoric diester hydrolase activity"/>
    <property type="evidence" value="ECO:0007669"/>
    <property type="project" value="UniProtKB-UniRule"/>
</dbReference>
<keyword evidence="6 7" id="KW-0511">Multifunctional enzyme</keyword>
<protein>
    <recommendedName>
        <fullName evidence="7">Bifunctional uridylyltransferase/uridylyl-removing enzyme</fullName>
        <shortName evidence="7">UTase/UR</shortName>
    </recommendedName>
    <alternativeName>
        <fullName evidence="7">Bifunctional [protein-PII] modification enzyme</fullName>
    </alternativeName>
    <alternativeName>
        <fullName evidence="7">Bifunctional nitrogen sensor protein</fullName>
    </alternativeName>
    <domain>
        <recommendedName>
            <fullName evidence="7">[Protein-PII] uridylyltransferase</fullName>
            <shortName evidence="7">PII uridylyltransferase</shortName>
            <shortName evidence="7">UTase</shortName>
            <ecNumber evidence="7">2.7.7.59</ecNumber>
        </recommendedName>
    </domain>
    <domain>
        <recommendedName>
            <fullName evidence="7">[Protein-PII]-UMP uridylyl-removing enzyme</fullName>
            <shortName evidence="7">UR</shortName>
            <ecNumber evidence="7">3.1.4.-</ecNumber>
        </recommendedName>
    </domain>
</protein>
<evidence type="ECO:0000256" key="4">
    <source>
        <dbReference type="ARBA" id="ARBA00022801"/>
    </source>
</evidence>
<dbReference type="NCBIfam" id="NF002837">
    <property type="entry name" value="PRK03059.1"/>
    <property type="match status" value="1"/>
</dbReference>
<dbReference type="SMART" id="SM00471">
    <property type="entry name" value="HDc"/>
    <property type="match status" value="1"/>
</dbReference>
<evidence type="ECO:0000259" key="9">
    <source>
        <dbReference type="PROSITE" id="PS51831"/>
    </source>
</evidence>
<dbReference type="GO" id="GO:0006808">
    <property type="term" value="P:regulation of nitrogen utilization"/>
    <property type="evidence" value="ECO:0007669"/>
    <property type="project" value="UniProtKB-UniRule"/>
</dbReference>
<comment type="catalytic activity">
    <reaction evidence="7">
        <text>[protein-PII]-uridylyl-L-tyrosine + H2O = [protein-PII]-L-tyrosine + UMP + H(+)</text>
        <dbReference type="Rhea" id="RHEA:48600"/>
        <dbReference type="Rhea" id="RHEA-COMP:12147"/>
        <dbReference type="Rhea" id="RHEA-COMP:12148"/>
        <dbReference type="ChEBI" id="CHEBI:15377"/>
        <dbReference type="ChEBI" id="CHEBI:15378"/>
        <dbReference type="ChEBI" id="CHEBI:46858"/>
        <dbReference type="ChEBI" id="CHEBI:57865"/>
        <dbReference type="ChEBI" id="CHEBI:90602"/>
    </reaction>
</comment>
<evidence type="ECO:0000256" key="2">
    <source>
        <dbReference type="ARBA" id="ARBA00022695"/>
    </source>
</evidence>
<dbReference type="Gene3D" id="1.10.3210.10">
    <property type="entry name" value="Hypothetical protein af1432"/>
    <property type="match status" value="1"/>
</dbReference>
<dbReference type="SUPFAM" id="SSF55021">
    <property type="entry name" value="ACT-like"/>
    <property type="match status" value="2"/>
</dbReference>
<organism evidence="10 11">
    <name type="scientific">Parasulfuritortus cantonensis</name>
    <dbReference type="NCBI Taxonomy" id="2528202"/>
    <lineage>
        <taxon>Bacteria</taxon>
        <taxon>Pseudomonadati</taxon>
        <taxon>Pseudomonadota</taxon>
        <taxon>Betaproteobacteria</taxon>
        <taxon>Nitrosomonadales</taxon>
        <taxon>Thiobacillaceae</taxon>
        <taxon>Parasulfuritortus</taxon>
    </lineage>
</organism>
<dbReference type="HAMAP" id="MF_00277">
    <property type="entry name" value="PII_uridylyl_transf"/>
    <property type="match status" value="1"/>
</dbReference>
<dbReference type="SUPFAM" id="SSF109604">
    <property type="entry name" value="HD-domain/PDEase-like"/>
    <property type="match status" value="1"/>
</dbReference>
<dbReference type="EC" id="3.1.4.-" evidence="7"/>
<feature type="region of interest" description="Uridylyltransferase" evidence="7">
    <location>
        <begin position="1"/>
        <end position="319"/>
    </location>
</feature>
<comment type="similarity">
    <text evidence="7">Belongs to the GlnD family.</text>
</comment>
<dbReference type="Pfam" id="PF08335">
    <property type="entry name" value="GlnD_UR_UTase"/>
    <property type="match status" value="1"/>
</dbReference>
<dbReference type="SUPFAM" id="SSF81301">
    <property type="entry name" value="Nucleotidyltransferase"/>
    <property type="match status" value="1"/>
</dbReference>
<comment type="domain">
    <text evidence="7">Has four distinct domains: an N-terminal nucleotidyltransferase (NT) domain responsible for UTase activity, a central HD domain that encodes UR activity, and two C-terminal ACT domains that seem to have a role in glutamine sensing.</text>
</comment>
<comment type="caution">
    <text evidence="7">Lacks conserved residue(s) required for the propagation of feature annotation.</text>
</comment>
<evidence type="ECO:0000313" key="11">
    <source>
        <dbReference type="Proteomes" id="UP000295443"/>
    </source>
</evidence>
<dbReference type="Proteomes" id="UP000295443">
    <property type="component" value="Unassembled WGS sequence"/>
</dbReference>
<accession>A0A4R1BKN6</accession>
<evidence type="ECO:0000256" key="1">
    <source>
        <dbReference type="ARBA" id="ARBA00022679"/>
    </source>
</evidence>
<dbReference type="RefSeq" id="WP_131444880.1">
    <property type="nucleotide sequence ID" value="NZ_SJZB01000013.1"/>
</dbReference>
<gene>
    <name evidence="7" type="primary">glnD</name>
    <name evidence="10" type="ORF">EZJ19_03370</name>
</gene>
<dbReference type="PANTHER" id="PTHR47320:SF1">
    <property type="entry name" value="BIFUNCTIONAL URIDYLYLTRANSFERASE_URIDYLYL-REMOVING ENZYME"/>
    <property type="match status" value="1"/>
</dbReference>
<dbReference type="InterPro" id="IPR003607">
    <property type="entry name" value="HD/PDEase_dom"/>
</dbReference>
<dbReference type="Pfam" id="PF01909">
    <property type="entry name" value="NTP_transf_2"/>
    <property type="match status" value="1"/>
</dbReference>
<keyword evidence="2 7" id="KW-0548">Nucleotidyltransferase</keyword>
<feature type="domain" description="ACT" evidence="8">
    <location>
        <begin position="784"/>
        <end position="851"/>
    </location>
</feature>
<comment type="cofactor">
    <cofactor evidence="7">
        <name>Mg(2+)</name>
        <dbReference type="ChEBI" id="CHEBI:18420"/>
    </cofactor>
</comment>
<dbReference type="PANTHER" id="PTHR47320">
    <property type="entry name" value="BIFUNCTIONAL URIDYLYLTRANSFERASE/URIDYLYL-REMOVING ENZYME"/>
    <property type="match status" value="1"/>
</dbReference>
<dbReference type="InterPro" id="IPR006674">
    <property type="entry name" value="HD_domain"/>
</dbReference>
<dbReference type="InterPro" id="IPR013546">
    <property type="entry name" value="PII_UdlTrfase/GS_AdlTrfase"/>
</dbReference>
<reference evidence="10 11" key="1">
    <citation type="submission" date="2019-03" db="EMBL/GenBank/DDBJ databases">
        <title>Genome sequence of Thiobacillaceae bacterium LSR1, a sulfur-oxidizing bacterium isolated from freshwater sediment.</title>
        <authorList>
            <person name="Li S."/>
        </authorList>
    </citation>
    <scope>NUCLEOTIDE SEQUENCE [LARGE SCALE GENOMIC DNA]</scope>
    <source>
        <strain evidence="10 11">LSR1</strain>
    </source>
</reference>
<evidence type="ECO:0000256" key="6">
    <source>
        <dbReference type="ARBA" id="ARBA00023268"/>
    </source>
</evidence>
<dbReference type="PIRSF" id="PIRSF006288">
    <property type="entry name" value="PII_uridyltransf"/>
    <property type="match status" value="1"/>
</dbReference>
<keyword evidence="3" id="KW-0677">Repeat</keyword>
<keyword evidence="1 7" id="KW-0808">Transferase</keyword>
<dbReference type="PROSITE" id="PS51831">
    <property type="entry name" value="HD"/>
    <property type="match status" value="1"/>
</dbReference>
<feature type="domain" description="HD" evidence="9">
    <location>
        <begin position="438"/>
        <end position="553"/>
    </location>
</feature>
<dbReference type="OrthoDB" id="9758038at2"/>
<keyword evidence="5 7" id="KW-0460">Magnesium</keyword>
<evidence type="ECO:0000256" key="7">
    <source>
        <dbReference type="HAMAP-Rule" id="MF_00277"/>
    </source>
</evidence>
<dbReference type="PROSITE" id="PS51671">
    <property type="entry name" value="ACT"/>
    <property type="match status" value="2"/>
</dbReference>
<comment type="caution">
    <text evidence="10">The sequence shown here is derived from an EMBL/GenBank/DDBJ whole genome shotgun (WGS) entry which is preliminary data.</text>
</comment>
<feature type="domain" description="ACT" evidence="8">
    <location>
        <begin position="676"/>
        <end position="756"/>
    </location>
</feature>
<comment type="catalytic activity">
    <reaction evidence="7">
        <text>[protein-PII]-L-tyrosine + UTP = [protein-PII]-uridylyl-L-tyrosine + diphosphate</text>
        <dbReference type="Rhea" id="RHEA:13673"/>
        <dbReference type="Rhea" id="RHEA-COMP:12147"/>
        <dbReference type="Rhea" id="RHEA-COMP:12148"/>
        <dbReference type="ChEBI" id="CHEBI:33019"/>
        <dbReference type="ChEBI" id="CHEBI:46398"/>
        <dbReference type="ChEBI" id="CHEBI:46858"/>
        <dbReference type="ChEBI" id="CHEBI:90602"/>
        <dbReference type="EC" id="2.7.7.59"/>
    </reaction>
</comment>
<dbReference type="NCBIfam" id="TIGR01693">
    <property type="entry name" value="UTase_glnD"/>
    <property type="match status" value="1"/>
</dbReference>
<dbReference type="InterPro" id="IPR002934">
    <property type="entry name" value="Polymerase_NTP_transf_dom"/>
</dbReference>
<proteinExistence type="inferred from homology"/>
<dbReference type="CDD" id="cd04900">
    <property type="entry name" value="ACT_UUR-like_1"/>
    <property type="match status" value="1"/>
</dbReference>
<dbReference type="Pfam" id="PF01842">
    <property type="entry name" value="ACT"/>
    <property type="match status" value="1"/>
</dbReference>
<dbReference type="EMBL" id="SJZB01000013">
    <property type="protein sequence ID" value="TCJ17961.1"/>
    <property type="molecule type" value="Genomic_DNA"/>
</dbReference>
<name>A0A4R1BKN6_9PROT</name>
<dbReference type="CDD" id="cd04899">
    <property type="entry name" value="ACT_ACR-UUR-like_2"/>
    <property type="match status" value="1"/>
</dbReference>
<dbReference type="InterPro" id="IPR045865">
    <property type="entry name" value="ACT-like_dom_sf"/>
</dbReference>
<keyword evidence="4 7" id="KW-0378">Hydrolase</keyword>
<dbReference type="CDD" id="cd00077">
    <property type="entry name" value="HDc"/>
    <property type="match status" value="1"/>
</dbReference>
<dbReference type="Pfam" id="PF01966">
    <property type="entry name" value="HD"/>
    <property type="match status" value="1"/>
</dbReference>
<evidence type="ECO:0000256" key="3">
    <source>
        <dbReference type="ARBA" id="ARBA00022737"/>
    </source>
</evidence>
<keyword evidence="11" id="KW-1185">Reference proteome</keyword>